<proteinExistence type="inferred from homology"/>
<keyword evidence="6 7" id="KW-0472">Membrane</keyword>
<dbReference type="InterPro" id="IPR035906">
    <property type="entry name" value="MetI-like_sf"/>
</dbReference>
<feature type="transmembrane region" description="Helical" evidence="7">
    <location>
        <begin position="98"/>
        <end position="121"/>
    </location>
</feature>
<gene>
    <name evidence="9" type="ORF">NK718_17765</name>
</gene>
<organism evidence="9 10">
    <name type="scientific">Alsobacter ponti</name>
    <dbReference type="NCBI Taxonomy" id="2962936"/>
    <lineage>
        <taxon>Bacteria</taxon>
        <taxon>Pseudomonadati</taxon>
        <taxon>Pseudomonadota</taxon>
        <taxon>Alphaproteobacteria</taxon>
        <taxon>Hyphomicrobiales</taxon>
        <taxon>Alsobacteraceae</taxon>
        <taxon>Alsobacter</taxon>
    </lineage>
</organism>
<evidence type="ECO:0000256" key="6">
    <source>
        <dbReference type="ARBA" id="ARBA00023136"/>
    </source>
</evidence>
<evidence type="ECO:0000259" key="8">
    <source>
        <dbReference type="PROSITE" id="PS50928"/>
    </source>
</evidence>
<dbReference type="RefSeq" id="WP_254745030.1">
    <property type="nucleotide sequence ID" value="NZ_JANCLU010000020.1"/>
</dbReference>
<keyword evidence="10" id="KW-1185">Reference proteome</keyword>
<feature type="transmembrane region" description="Helical" evidence="7">
    <location>
        <begin position="142"/>
        <end position="161"/>
    </location>
</feature>
<protein>
    <submittedName>
        <fullName evidence="9">ABC transporter permease</fullName>
    </submittedName>
</protein>
<sequence length="322" mass="35304">MRSVAIRFGQMLLVLWAVATLLFFLFRLMPGDPTLAYIDTTFTAEQQEALKRQFGLDRSLFEQYIAYFSNVFHGEFGTSFRSKRPVFDIIFEVLPNTLALTALSITIAYVFGVLVGAWLAWKRGSVAEALGIPLVLTLRAAPEFWLGMVLLAVFAFGLGWFPSGGANSAGMTYGSTLERMTSADFLHHLILPAATLALYLQGLPLLLMRSNMLDVLQEDYVMMARMKGLPEWRILLLHAARNALLPVVTAFALGLGASVGGNVVVETVFSWPGLGRVLVDAVAGSDYPLAQGAFMFIALILIVMNFVADLLYSVLDPRVAHG</sequence>
<evidence type="ECO:0000256" key="1">
    <source>
        <dbReference type="ARBA" id="ARBA00004651"/>
    </source>
</evidence>
<dbReference type="PANTHER" id="PTHR43163:SF6">
    <property type="entry name" value="DIPEPTIDE TRANSPORT SYSTEM PERMEASE PROTEIN DPPB-RELATED"/>
    <property type="match status" value="1"/>
</dbReference>
<dbReference type="Gene3D" id="1.10.3720.10">
    <property type="entry name" value="MetI-like"/>
    <property type="match status" value="1"/>
</dbReference>
<evidence type="ECO:0000256" key="5">
    <source>
        <dbReference type="ARBA" id="ARBA00022989"/>
    </source>
</evidence>
<dbReference type="Proteomes" id="UP001205890">
    <property type="component" value="Unassembled WGS sequence"/>
</dbReference>
<keyword evidence="4 7" id="KW-0812">Transmembrane</keyword>
<feature type="transmembrane region" description="Helical" evidence="7">
    <location>
        <begin position="293"/>
        <end position="315"/>
    </location>
</feature>
<feature type="domain" description="ABC transmembrane type-1" evidence="8">
    <location>
        <begin position="94"/>
        <end position="312"/>
    </location>
</feature>
<accession>A0ABT1LH03</accession>
<keyword evidence="2 7" id="KW-0813">Transport</keyword>
<evidence type="ECO:0000256" key="7">
    <source>
        <dbReference type="RuleBase" id="RU363032"/>
    </source>
</evidence>
<dbReference type="SUPFAM" id="SSF161098">
    <property type="entry name" value="MetI-like"/>
    <property type="match status" value="1"/>
</dbReference>
<feature type="transmembrane region" description="Helical" evidence="7">
    <location>
        <begin position="243"/>
        <end position="265"/>
    </location>
</feature>
<dbReference type="InterPro" id="IPR000515">
    <property type="entry name" value="MetI-like"/>
</dbReference>
<comment type="subcellular location">
    <subcellularLocation>
        <location evidence="1 7">Cell membrane</location>
        <topology evidence="1 7">Multi-pass membrane protein</topology>
    </subcellularLocation>
</comment>
<evidence type="ECO:0000256" key="4">
    <source>
        <dbReference type="ARBA" id="ARBA00022692"/>
    </source>
</evidence>
<comment type="similarity">
    <text evidence="7">Belongs to the binding-protein-dependent transport system permease family.</text>
</comment>
<dbReference type="PANTHER" id="PTHR43163">
    <property type="entry name" value="DIPEPTIDE TRANSPORT SYSTEM PERMEASE PROTEIN DPPB-RELATED"/>
    <property type="match status" value="1"/>
</dbReference>
<dbReference type="CDD" id="cd06261">
    <property type="entry name" value="TM_PBP2"/>
    <property type="match status" value="1"/>
</dbReference>
<name>A0ABT1LH03_9HYPH</name>
<dbReference type="Pfam" id="PF00528">
    <property type="entry name" value="BPD_transp_1"/>
    <property type="match status" value="1"/>
</dbReference>
<reference evidence="9 10" key="1">
    <citation type="submission" date="2022-07" db="EMBL/GenBank/DDBJ databases">
        <authorList>
            <person name="Li W.-J."/>
            <person name="Deng Q.-Q."/>
        </authorList>
    </citation>
    <scope>NUCLEOTIDE SEQUENCE [LARGE SCALE GENOMIC DNA]</scope>
    <source>
        <strain evidence="9 10">SYSU M60028</strain>
    </source>
</reference>
<dbReference type="EMBL" id="JANCLU010000020">
    <property type="protein sequence ID" value="MCP8940378.1"/>
    <property type="molecule type" value="Genomic_DNA"/>
</dbReference>
<dbReference type="InterPro" id="IPR045621">
    <property type="entry name" value="BPD_transp_1_N"/>
</dbReference>
<dbReference type="PROSITE" id="PS50928">
    <property type="entry name" value="ABC_TM1"/>
    <property type="match status" value="1"/>
</dbReference>
<comment type="caution">
    <text evidence="9">The sequence shown here is derived from an EMBL/GenBank/DDBJ whole genome shotgun (WGS) entry which is preliminary data.</text>
</comment>
<feature type="transmembrane region" description="Helical" evidence="7">
    <location>
        <begin position="185"/>
        <end position="207"/>
    </location>
</feature>
<evidence type="ECO:0000256" key="2">
    <source>
        <dbReference type="ARBA" id="ARBA00022448"/>
    </source>
</evidence>
<dbReference type="Pfam" id="PF19300">
    <property type="entry name" value="BPD_transp_1_N"/>
    <property type="match status" value="1"/>
</dbReference>
<evidence type="ECO:0000256" key="3">
    <source>
        <dbReference type="ARBA" id="ARBA00022475"/>
    </source>
</evidence>
<feature type="transmembrane region" description="Helical" evidence="7">
    <location>
        <begin position="12"/>
        <end position="29"/>
    </location>
</feature>
<evidence type="ECO:0000313" key="10">
    <source>
        <dbReference type="Proteomes" id="UP001205890"/>
    </source>
</evidence>
<keyword evidence="5 7" id="KW-1133">Transmembrane helix</keyword>
<keyword evidence="3" id="KW-1003">Cell membrane</keyword>
<evidence type="ECO:0000313" key="9">
    <source>
        <dbReference type="EMBL" id="MCP8940378.1"/>
    </source>
</evidence>